<name>A0A375AB87_9GAMM</name>
<dbReference type="Gene3D" id="2.130.10.120">
    <property type="entry name" value="Prolyl oligopeptidase, N-terminal domain"/>
    <property type="match status" value="1"/>
</dbReference>
<dbReference type="FunFam" id="3.40.50.1820:FF:000005">
    <property type="entry name" value="Prolyl endopeptidase"/>
    <property type="match status" value="1"/>
</dbReference>
<dbReference type="PRINTS" id="PR00862">
    <property type="entry name" value="PROLIGOPTASE"/>
</dbReference>
<keyword evidence="4" id="KW-0720">Serine protease</keyword>
<dbReference type="InterPro" id="IPR001375">
    <property type="entry name" value="Peptidase_S9_cat"/>
</dbReference>
<dbReference type="EC" id="3.4.21.83" evidence="7"/>
<dbReference type="PANTHER" id="PTHR11757:SF19">
    <property type="entry name" value="PROLYL ENDOPEPTIDASE-LIKE"/>
    <property type="match status" value="1"/>
</dbReference>
<dbReference type="InterPro" id="IPR002470">
    <property type="entry name" value="Peptidase_S9A"/>
</dbReference>
<evidence type="ECO:0000256" key="1">
    <source>
        <dbReference type="ARBA" id="ARBA00005228"/>
    </source>
</evidence>
<proteinExistence type="inferred from homology"/>
<dbReference type="Gene3D" id="3.40.50.1820">
    <property type="entry name" value="alpha/beta hydrolase"/>
    <property type="match status" value="1"/>
</dbReference>
<evidence type="ECO:0000256" key="3">
    <source>
        <dbReference type="ARBA" id="ARBA00022801"/>
    </source>
</evidence>
<dbReference type="Proteomes" id="UP000294820">
    <property type="component" value="Chromosome 1"/>
</dbReference>
<dbReference type="KEGG" id="daq:DAQ1742_02291"/>
<keyword evidence="2 7" id="KW-0645">Protease</keyword>
<dbReference type="SUPFAM" id="SSF50993">
    <property type="entry name" value="Peptidase/esterase 'gauge' domain"/>
    <property type="match status" value="1"/>
</dbReference>
<keyword evidence="3 7" id="KW-0378">Hydrolase</keyword>
<dbReference type="RefSeq" id="WP_035342097.1">
    <property type="nucleotide sequence ID" value="NZ_LT615367.1"/>
</dbReference>
<evidence type="ECO:0000256" key="4">
    <source>
        <dbReference type="ARBA" id="ARBA00022825"/>
    </source>
</evidence>
<sequence>MKAPHAEKRPHRMTMHGETRIDNYYWLRDDDRNAPAVLDWLAQENRYCEQVMAPHEALRQTLYDEMVARIPGEDVSVPYVKRGYRYQSRYVPGKEYAIYQRQPEHQTQEWQVLLDANQRSQGKTFYHLGALGISPDNRFMSVAEDVLSRRQYAVTFLDLTTDEWLPDRLENVSADSEWAADSRTLYYVRKHPQTLLAYQVYRHRLGDDPQQDELVYEELDDAFYLSLDKTTSERYILIYLDSTTSSEVLLLDTHDPAAKPQVFLPRRADHEYQVDHFRNAFYVRSNRAGKTFGFYQAAGDDESTWQTLIAPRPHHVFEGFALFDDWYVAEEREQGLTQLRYVHWNSGISHQIAFNDPTYVTWLSYNPTPHSTALRYGYSSMTTPTTLYELDMATGEQKVLKQSEVKNFDAGNYCSERLWVTVRDGESVPVSLVYHKASERGNNPLLVYGYGAYGSSIDPEFSSSRLSLLDRGFVYALVHIRGGGELGQTWHDQGRLRNKMNSFTDFIDVTQALLTRGYGDPNRVFAMGGSAGGLLMGAVVNMAPSLFKGVVAQVPFVDVLTTMLDESIPLTTGEYDEWGNPNDEADYHVIRRYSPYDGVTAQAYPHMLVTTGLHDSQVQYWEPAKWVAKLRELKTDENLLLLHTDMGAGHGGKSGRMAQFDDIAQEFTFLISLL</sequence>
<dbReference type="AlphaFoldDB" id="A0A375AB87"/>
<gene>
    <name evidence="7" type="primary">ptrB</name>
    <name evidence="7" type="ORF">DAQ1742_02291</name>
</gene>
<evidence type="ECO:0000313" key="8">
    <source>
        <dbReference type="Proteomes" id="UP000294820"/>
    </source>
</evidence>
<dbReference type="Pfam" id="PF00326">
    <property type="entry name" value="Peptidase_S9"/>
    <property type="match status" value="1"/>
</dbReference>
<evidence type="ECO:0000313" key="7">
    <source>
        <dbReference type="EMBL" id="SLM63186.1"/>
    </source>
</evidence>
<organism evidence="7 8">
    <name type="scientific">Dickeya aquatica</name>
    <dbReference type="NCBI Taxonomy" id="1401087"/>
    <lineage>
        <taxon>Bacteria</taxon>
        <taxon>Pseudomonadati</taxon>
        <taxon>Pseudomonadota</taxon>
        <taxon>Gammaproteobacteria</taxon>
        <taxon>Enterobacterales</taxon>
        <taxon>Pectobacteriaceae</taxon>
        <taxon>Dickeya</taxon>
    </lineage>
</organism>
<evidence type="ECO:0000256" key="2">
    <source>
        <dbReference type="ARBA" id="ARBA00022670"/>
    </source>
</evidence>
<dbReference type="SUPFAM" id="SSF53474">
    <property type="entry name" value="alpha/beta-Hydrolases"/>
    <property type="match status" value="1"/>
</dbReference>
<dbReference type="PANTHER" id="PTHR11757">
    <property type="entry name" value="PROTEASE FAMILY S9A OLIGOPEPTIDASE"/>
    <property type="match status" value="1"/>
</dbReference>
<accession>A0A375AB87</accession>
<dbReference type="GO" id="GO:0006508">
    <property type="term" value="P:proteolysis"/>
    <property type="evidence" value="ECO:0007669"/>
    <property type="project" value="UniProtKB-KW"/>
</dbReference>
<feature type="domain" description="Peptidase S9A N-terminal" evidence="6">
    <location>
        <begin position="4"/>
        <end position="402"/>
    </location>
</feature>
<feature type="domain" description="Peptidase S9 prolyl oligopeptidase catalytic" evidence="5">
    <location>
        <begin position="460"/>
        <end position="671"/>
    </location>
</feature>
<evidence type="ECO:0000259" key="5">
    <source>
        <dbReference type="Pfam" id="PF00326"/>
    </source>
</evidence>
<reference evidence="7 8" key="1">
    <citation type="submission" date="2016-09" db="EMBL/GenBank/DDBJ databases">
        <authorList>
            <person name="Reverchon S."/>
            <person name="Nasser W."/>
            <person name="Leonard S."/>
            <person name="Brochier C."/>
            <person name="Duprey A."/>
        </authorList>
    </citation>
    <scope>NUCLEOTIDE SEQUENCE [LARGE SCALE GENOMIC DNA]</scope>
    <source>
        <strain evidence="7 8">174/2</strain>
    </source>
</reference>
<comment type="similarity">
    <text evidence="1">Belongs to the peptidase S9A family.</text>
</comment>
<evidence type="ECO:0000259" key="6">
    <source>
        <dbReference type="Pfam" id="PF02897"/>
    </source>
</evidence>
<protein>
    <submittedName>
        <fullName evidence="7">Protease II</fullName>
        <ecNumber evidence="7">3.4.21.83</ecNumber>
    </submittedName>
</protein>
<dbReference type="GO" id="GO:0004252">
    <property type="term" value="F:serine-type endopeptidase activity"/>
    <property type="evidence" value="ECO:0007669"/>
    <property type="project" value="UniProtKB-EC"/>
</dbReference>
<dbReference type="Pfam" id="PF02897">
    <property type="entry name" value="Peptidase_S9_N"/>
    <property type="match status" value="1"/>
</dbReference>
<dbReference type="InterPro" id="IPR023302">
    <property type="entry name" value="Pept_S9A_N"/>
</dbReference>
<dbReference type="EMBL" id="LT615367">
    <property type="protein sequence ID" value="SLM63186.1"/>
    <property type="molecule type" value="Genomic_DNA"/>
</dbReference>
<dbReference type="InterPro" id="IPR051543">
    <property type="entry name" value="Serine_Peptidase_S9A"/>
</dbReference>
<keyword evidence="8" id="KW-1185">Reference proteome</keyword>
<dbReference type="InterPro" id="IPR029058">
    <property type="entry name" value="AB_hydrolase_fold"/>
</dbReference>